<dbReference type="OrthoDB" id="5377273at2759"/>
<dbReference type="InterPro" id="IPR051371">
    <property type="entry name" value="Ras_palmitoyltransferase"/>
</dbReference>
<dbReference type="AlphaFoldDB" id="G8ZUM4"/>
<dbReference type="InParanoid" id="G8ZUM4"/>
<comment type="similarity">
    <text evidence="2">Belongs to the ERF4 family.</text>
</comment>
<gene>
    <name evidence="8" type="primary">TDEL0E00750</name>
    <name evidence="8" type="ORF">TDEL_0E00750</name>
</gene>
<keyword evidence="6" id="KW-0472">Membrane</keyword>
<dbReference type="GeneID" id="11503719"/>
<dbReference type="FunCoup" id="G8ZUM4">
    <property type="interactions" value="63"/>
</dbReference>
<dbReference type="RefSeq" id="XP_003681529.1">
    <property type="nucleotide sequence ID" value="XM_003681481.1"/>
</dbReference>
<evidence type="ECO:0000256" key="2">
    <source>
        <dbReference type="ARBA" id="ARBA00007732"/>
    </source>
</evidence>
<dbReference type="STRING" id="1076872.G8ZUM4"/>
<evidence type="ECO:0000256" key="6">
    <source>
        <dbReference type="ARBA" id="ARBA00023136"/>
    </source>
</evidence>
<evidence type="ECO:0000256" key="1">
    <source>
        <dbReference type="ARBA" id="ARBA00004406"/>
    </source>
</evidence>
<dbReference type="GO" id="GO:0031211">
    <property type="term" value="C:endoplasmic reticulum palmitoyltransferase complex"/>
    <property type="evidence" value="ECO:0007669"/>
    <property type="project" value="EnsemblFungi"/>
</dbReference>
<evidence type="ECO:0000256" key="3">
    <source>
        <dbReference type="ARBA" id="ARBA00011396"/>
    </source>
</evidence>
<dbReference type="Pfam" id="PF10256">
    <property type="entry name" value="Erf4"/>
    <property type="match status" value="1"/>
</dbReference>
<dbReference type="PANTHER" id="PTHR13254:SF0">
    <property type="entry name" value="GOLGIN SUBFAMILY A MEMBER 7_ERF4 DOMAIN-CONTAINING PROTEIN"/>
    <property type="match status" value="1"/>
</dbReference>
<evidence type="ECO:0000256" key="5">
    <source>
        <dbReference type="ARBA" id="ARBA00022824"/>
    </source>
</evidence>
<comment type="subcellular location">
    <subcellularLocation>
        <location evidence="1">Endoplasmic reticulum membrane</location>
        <topology evidence="1">Peripheral membrane protein</topology>
    </subcellularLocation>
</comment>
<dbReference type="PANTHER" id="PTHR13254">
    <property type="entry name" value="GOLGI AUTOANTIGEN, GOLGIN SUBFAMILY A, 7"/>
    <property type="match status" value="1"/>
</dbReference>
<dbReference type="GO" id="GO:0016409">
    <property type="term" value="F:palmitoyltransferase activity"/>
    <property type="evidence" value="ECO:0007669"/>
    <property type="project" value="EnsemblFungi"/>
</dbReference>
<dbReference type="eggNOG" id="ENOG502S30T">
    <property type="taxonomic scope" value="Eukaryota"/>
</dbReference>
<dbReference type="Proteomes" id="UP000005627">
    <property type="component" value="Chromosome 5"/>
</dbReference>
<comment type="subunit">
    <text evidence="3">Interacts with ERF2.</text>
</comment>
<evidence type="ECO:0000313" key="9">
    <source>
        <dbReference type="Proteomes" id="UP000005627"/>
    </source>
</evidence>
<keyword evidence="9" id="KW-1185">Reference proteome</keyword>
<evidence type="ECO:0000313" key="8">
    <source>
        <dbReference type="EMBL" id="CCE92318.1"/>
    </source>
</evidence>
<dbReference type="KEGG" id="tdl:TDEL_0E00750"/>
<dbReference type="GO" id="GO:0005789">
    <property type="term" value="C:endoplasmic reticulum membrane"/>
    <property type="evidence" value="ECO:0007669"/>
    <property type="project" value="UniProtKB-SubCell"/>
</dbReference>
<keyword evidence="5" id="KW-0256">Endoplasmic reticulum</keyword>
<dbReference type="EMBL" id="HE616746">
    <property type="protein sequence ID" value="CCE92318.1"/>
    <property type="molecule type" value="Genomic_DNA"/>
</dbReference>
<accession>G8ZUM4</accession>
<dbReference type="GO" id="GO:0006612">
    <property type="term" value="P:protein targeting to membrane"/>
    <property type="evidence" value="ECO:0007669"/>
    <property type="project" value="EnsemblFungi"/>
</dbReference>
<dbReference type="HOGENOM" id="CLU_087349_0_0_1"/>
<organism evidence="8 9">
    <name type="scientific">Torulaspora delbrueckii</name>
    <name type="common">Yeast</name>
    <name type="synonym">Candida colliculosa</name>
    <dbReference type="NCBI Taxonomy" id="4950"/>
    <lineage>
        <taxon>Eukaryota</taxon>
        <taxon>Fungi</taxon>
        <taxon>Dikarya</taxon>
        <taxon>Ascomycota</taxon>
        <taxon>Saccharomycotina</taxon>
        <taxon>Saccharomycetes</taxon>
        <taxon>Saccharomycetales</taxon>
        <taxon>Saccharomycetaceae</taxon>
        <taxon>Torulaspora</taxon>
    </lineage>
</organism>
<evidence type="ECO:0000259" key="7">
    <source>
        <dbReference type="Pfam" id="PF10256"/>
    </source>
</evidence>
<proteinExistence type="inferred from homology"/>
<reference evidence="8 9" key="1">
    <citation type="journal article" date="2011" name="Proc. Natl. Acad. Sci. U.S.A.">
        <title>Evolutionary erosion of yeast sex chromosomes by mating-type switching accidents.</title>
        <authorList>
            <person name="Gordon J.L."/>
            <person name="Armisen D."/>
            <person name="Proux-Wera E."/>
            <person name="Oheigeartaigh S.S."/>
            <person name="Byrne K.P."/>
            <person name="Wolfe K.H."/>
        </authorList>
    </citation>
    <scope>NUCLEOTIDE SEQUENCE [LARGE SCALE GENOMIC DNA]</scope>
    <source>
        <strain evidence="9">ATCC 10662 / CBS 1146 / NBRC 0425 / NCYC 2629 / NRRL Y-866</strain>
    </source>
</reference>
<sequence>MIFNVRVLSNKVYKCWLSYNRMETESAAPETLNSFALSKSGTAAQDLQTDNGLDQGPLFFNYHEFAENFYAEVESPHDPKEHDGDHNICVTHFPNVFVPKDSAEFHSTRIVRIPRRFDVTLNAPYFSNCLPGWEPAALNSEEEGKTFQAHGIYDNDQLYGYSSVSPLSWYLSQSEFAKIVTPINEILGRSYGIYTWHNIVNLVLDVLTIGCWYVISRHFFDDPTQQLERYISQVNNSPALKNHKIKIISPRRSGYLSVRIEVICLYFLVHFTNFFTSLVGFSDPKAIALLML</sequence>
<feature type="domain" description="Golgin subfamily A member 7/ERF4" evidence="7">
    <location>
        <begin position="110"/>
        <end position="258"/>
    </location>
</feature>
<protein>
    <recommendedName>
        <fullName evidence="4">Ras modification protein ERF4</fullName>
    </recommendedName>
</protein>
<dbReference type="InterPro" id="IPR019383">
    <property type="entry name" value="Golgin_A_7/ERF4"/>
</dbReference>
<evidence type="ECO:0000256" key="4">
    <source>
        <dbReference type="ARBA" id="ARBA00018463"/>
    </source>
</evidence>
<name>G8ZUM4_TORDE</name>